<dbReference type="RefSeq" id="WP_103936059.1">
    <property type="nucleotide sequence ID" value="NZ_FNVO01000001.1"/>
</dbReference>
<name>A0A1H5TL30_9ACTN</name>
<evidence type="ECO:0000256" key="2">
    <source>
        <dbReference type="ARBA" id="ARBA00022475"/>
    </source>
</evidence>
<feature type="transmembrane region" description="Helical" evidence="7">
    <location>
        <begin position="656"/>
        <end position="676"/>
    </location>
</feature>
<keyword evidence="9" id="KW-1185">Reference proteome</keyword>
<evidence type="ECO:0000313" key="8">
    <source>
        <dbReference type="EMBL" id="SEF63473.1"/>
    </source>
</evidence>
<evidence type="ECO:0000256" key="3">
    <source>
        <dbReference type="ARBA" id="ARBA00022692"/>
    </source>
</evidence>
<evidence type="ECO:0000256" key="7">
    <source>
        <dbReference type="SAM" id="Phobius"/>
    </source>
</evidence>
<keyword evidence="4 7" id="KW-1133">Transmembrane helix</keyword>
<feature type="transmembrane region" description="Helical" evidence="7">
    <location>
        <begin position="579"/>
        <end position="601"/>
    </location>
</feature>
<evidence type="ECO:0000313" key="9">
    <source>
        <dbReference type="Proteomes" id="UP000236723"/>
    </source>
</evidence>
<evidence type="ECO:0000256" key="6">
    <source>
        <dbReference type="SAM" id="MobiDB-lite"/>
    </source>
</evidence>
<evidence type="ECO:0000256" key="4">
    <source>
        <dbReference type="ARBA" id="ARBA00022989"/>
    </source>
</evidence>
<evidence type="ECO:0000256" key="5">
    <source>
        <dbReference type="ARBA" id="ARBA00023136"/>
    </source>
</evidence>
<feature type="transmembrane region" description="Helical" evidence="7">
    <location>
        <begin position="148"/>
        <end position="167"/>
    </location>
</feature>
<keyword evidence="5 7" id="KW-0472">Membrane</keyword>
<dbReference type="SUPFAM" id="SSF56112">
    <property type="entry name" value="Protein kinase-like (PK-like)"/>
    <property type="match status" value="1"/>
</dbReference>
<dbReference type="PANTHER" id="PTHR39087:SF2">
    <property type="entry name" value="UPF0104 MEMBRANE PROTEIN MJ1595"/>
    <property type="match status" value="1"/>
</dbReference>
<feature type="transmembrane region" description="Helical" evidence="7">
    <location>
        <begin position="73"/>
        <end position="94"/>
    </location>
</feature>
<feature type="transmembrane region" description="Helical" evidence="7">
    <location>
        <begin position="114"/>
        <end position="136"/>
    </location>
</feature>
<dbReference type="Proteomes" id="UP000236723">
    <property type="component" value="Unassembled WGS sequence"/>
</dbReference>
<evidence type="ECO:0000256" key="1">
    <source>
        <dbReference type="ARBA" id="ARBA00004651"/>
    </source>
</evidence>
<feature type="transmembrane region" description="Helical" evidence="7">
    <location>
        <begin position="771"/>
        <end position="790"/>
    </location>
</feature>
<dbReference type="InterPro" id="IPR022791">
    <property type="entry name" value="L-PG_synthase/AglD"/>
</dbReference>
<keyword evidence="2" id="KW-1003">Cell membrane</keyword>
<organism evidence="8 9">
    <name type="scientific">Thermomonospora echinospora</name>
    <dbReference type="NCBI Taxonomy" id="1992"/>
    <lineage>
        <taxon>Bacteria</taxon>
        <taxon>Bacillati</taxon>
        <taxon>Actinomycetota</taxon>
        <taxon>Actinomycetes</taxon>
        <taxon>Streptosporangiales</taxon>
        <taxon>Thermomonosporaceae</taxon>
        <taxon>Thermomonospora</taxon>
    </lineage>
</organism>
<feature type="transmembrane region" description="Helical" evidence="7">
    <location>
        <begin position="822"/>
        <end position="843"/>
    </location>
</feature>
<dbReference type="AlphaFoldDB" id="A0A1H5TL30"/>
<reference evidence="9" key="1">
    <citation type="submission" date="2016-10" db="EMBL/GenBank/DDBJ databases">
        <authorList>
            <person name="Varghese N."/>
            <person name="Submissions S."/>
        </authorList>
    </citation>
    <scope>NUCLEOTIDE SEQUENCE [LARGE SCALE GENOMIC DNA]</scope>
    <source>
        <strain evidence="9">DSM 43163</strain>
    </source>
</reference>
<dbReference type="EMBL" id="FNVO01000001">
    <property type="protein sequence ID" value="SEF63473.1"/>
    <property type="molecule type" value="Genomic_DNA"/>
</dbReference>
<dbReference type="GO" id="GO:0005886">
    <property type="term" value="C:plasma membrane"/>
    <property type="evidence" value="ECO:0007669"/>
    <property type="project" value="UniProtKB-SubCell"/>
</dbReference>
<sequence>MTPAHDNEVTRPVAASPGEPGGQDPAVRAEAPAERPAERQTGGVPDGPDPTAGASAVVEEPSQPQRIRRPADAFKFAASVAGVAGVLLLVNIAQGTTQGLQTDIREGTERAPHLLLSLATLVSSFGVLAVPVAFAVDRLLRREGLRVAVGLLAAVIAFALTVALDGWEVPAAPGGVLDSLIWGGSQTAPLHTDITPVIAFVTAVRMTGRPRWQAVTWTMIGLAALTGLTAQYASVSALVATYCLGRAIGYGTLYAVGTPNPRPPGTAVLVALRRLGLRPLRARRLPDLNEVRRYDVAVEDCERAGHPAGERRLEVTVLDRDQQTAGMLYRVWRLVRLRDRSTRRAVRSLRRSLEQESLMAYALHAAGVRTPRLLGTSEVGTEAALLAYEHAPGRRLAELDDEELTDGFLTDLWRQLEVMQQARLAHRRLERDAILRGEDGTAWIVDLRAGEIAATDLQLRLDLAQLLTTLALRVGAERAVRTAVEVLGVRTLATAVPLLQRVALNRDTRAALRQDRGLLTRIREQILRLEPEIEVAPIRLERFRLRTIVSIVALTIAAYIVFPQLSNVDIGGLVARAEWWWIAVGAAGTVATYLAAAWMLMGFVPERLPLGRTLLVQLAASFVKLVAPAAVTGVALNTRYLQRAGIRPGPAVASVSASQLVGLAVHILLLVLFGFITGSTDNATKNLAPSRMIVIVLLAVAVAAGIAAAIPPVRRIVADRLRSMFSGVVPRLVDVLQTPRKLVTGFGGTLLLTAGFVVCLDASIRAFGGELAWTAVVVVFLTGNALGSAAPTPGGLGAVEGALSVGLTISGLPAETATSAVLLFRLLTFWLPVLPGWAAFAYLQRKEAI</sequence>
<dbReference type="InterPro" id="IPR011009">
    <property type="entry name" value="Kinase-like_dom_sf"/>
</dbReference>
<dbReference type="Pfam" id="PF03706">
    <property type="entry name" value="LPG_synthase_TM"/>
    <property type="match status" value="1"/>
</dbReference>
<accession>A0A1H5TL30</accession>
<feature type="transmembrane region" description="Helical" evidence="7">
    <location>
        <begin position="548"/>
        <end position="567"/>
    </location>
</feature>
<protein>
    <recommendedName>
        <fullName evidence="10">TIGR00374 family protein</fullName>
    </recommendedName>
</protein>
<comment type="subcellular location">
    <subcellularLocation>
        <location evidence="1">Cell membrane</location>
        <topology evidence="1">Multi-pass membrane protein</topology>
    </subcellularLocation>
</comment>
<dbReference type="PANTHER" id="PTHR39087">
    <property type="entry name" value="UPF0104 MEMBRANE PROTEIN MJ1595"/>
    <property type="match status" value="1"/>
</dbReference>
<feature type="region of interest" description="Disordered" evidence="6">
    <location>
        <begin position="1"/>
        <end position="65"/>
    </location>
</feature>
<feature type="transmembrane region" description="Helical" evidence="7">
    <location>
        <begin position="742"/>
        <end position="764"/>
    </location>
</feature>
<dbReference type="NCBIfam" id="TIGR00374">
    <property type="entry name" value="flippase-like domain"/>
    <property type="match status" value="1"/>
</dbReference>
<feature type="transmembrane region" description="Helical" evidence="7">
    <location>
        <begin position="214"/>
        <end position="244"/>
    </location>
</feature>
<dbReference type="OrthoDB" id="5242664at2"/>
<proteinExistence type="predicted"/>
<keyword evidence="3 7" id="KW-0812">Transmembrane</keyword>
<evidence type="ECO:0008006" key="10">
    <source>
        <dbReference type="Google" id="ProtNLM"/>
    </source>
</evidence>
<gene>
    <name evidence="8" type="ORF">SAMN04489712_101661</name>
</gene>
<feature type="transmembrane region" description="Helical" evidence="7">
    <location>
        <begin position="688"/>
        <end position="710"/>
    </location>
</feature>
<feature type="transmembrane region" description="Helical" evidence="7">
    <location>
        <begin position="613"/>
        <end position="636"/>
    </location>
</feature>